<evidence type="ECO:0000313" key="2">
    <source>
        <dbReference type="Proteomes" id="UP000274033"/>
    </source>
</evidence>
<dbReference type="Proteomes" id="UP000274033">
    <property type="component" value="Unassembled WGS sequence"/>
</dbReference>
<dbReference type="PANTHER" id="PTHR35336:SF5">
    <property type="entry name" value="ADENOSYLCOBINAMIDE AMIDOHYDROLASE"/>
    <property type="match status" value="1"/>
</dbReference>
<accession>A0A3N9UDI8</accession>
<dbReference type="Pfam" id="PF01955">
    <property type="entry name" value="CbiZ"/>
    <property type="match status" value="1"/>
</dbReference>
<reference evidence="1 2" key="1">
    <citation type="journal article" date="2013" name="J. Microbiol.">
        <title>Lysinibacillus chungkukjangi sp. nov., isolated from Chungkukjang, Korean fermented soybean food.</title>
        <authorList>
            <person name="Kim S.J."/>
            <person name="Jang Y.H."/>
            <person name="Hamada M."/>
            <person name="Ahn J.H."/>
            <person name="Weon H.Y."/>
            <person name="Suzuki K."/>
            <person name="Whang K.S."/>
            <person name="Kwon S.W."/>
        </authorList>
    </citation>
    <scope>NUCLEOTIDE SEQUENCE [LARGE SCALE GENOMIC DNA]</scope>
    <source>
        <strain evidence="1 2">MCCC 1A12701</strain>
    </source>
</reference>
<name>A0A3N9UDI8_9BACI</name>
<dbReference type="OrthoDB" id="34339at2"/>
<dbReference type="EMBL" id="RRCT01000009">
    <property type="protein sequence ID" value="RQW74419.1"/>
    <property type="molecule type" value="Genomic_DNA"/>
</dbReference>
<gene>
    <name evidence="1" type="ORF">EBB45_11050</name>
</gene>
<sequence>MITLENIKNHGEYIIVESVQPLRTFSSAMYNAGYGNFTYFMNRTVDKNYYPDDANEEIREYIKNKGYPLDQTVAMMTAVDMEFAQTATYKDGDTTITILVTAGLGNAVDVTRSHEYAYRVAPGTINMFIFINGNCSDEALIQALCCAVEVKTKVLHDKGILDLQSNSLATGTSTDSVLIAATQQGEFHQYGGSITRLGSLIGKGLYETLHKAVDEYIAFIEGVK</sequence>
<dbReference type="AlphaFoldDB" id="A0A3N9UDI8"/>
<organism evidence="1 2">
    <name type="scientific">Lysinibacillus composti</name>
    <dbReference type="NCBI Taxonomy" id="720633"/>
    <lineage>
        <taxon>Bacteria</taxon>
        <taxon>Bacillati</taxon>
        <taxon>Bacillota</taxon>
        <taxon>Bacilli</taxon>
        <taxon>Bacillales</taxon>
        <taxon>Bacillaceae</taxon>
        <taxon>Lysinibacillus</taxon>
    </lineage>
</organism>
<dbReference type="RefSeq" id="WP_124764651.1">
    <property type="nucleotide sequence ID" value="NZ_JAFBDY010000008.1"/>
</dbReference>
<dbReference type="PANTHER" id="PTHR35336">
    <property type="entry name" value="ADENOSYLCOBINAMIDE AMIDOHYDROLASE"/>
    <property type="match status" value="1"/>
</dbReference>
<proteinExistence type="predicted"/>
<keyword evidence="2" id="KW-1185">Reference proteome</keyword>
<comment type="caution">
    <text evidence="1">The sequence shown here is derived from an EMBL/GenBank/DDBJ whole genome shotgun (WGS) entry which is preliminary data.</text>
</comment>
<evidence type="ECO:0000313" key="1">
    <source>
        <dbReference type="EMBL" id="RQW74419.1"/>
    </source>
</evidence>
<dbReference type="InterPro" id="IPR052209">
    <property type="entry name" value="CbiZ"/>
</dbReference>
<protein>
    <submittedName>
        <fullName evidence="1">Iron ABC transporter permease</fullName>
    </submittedName>
</protein>
<dbReference type="InterPro" id="IPR002808">
    <property type="entry name" value="AdoCbi_amidolase"/>
</dbReference>